<evidence type="ECO:0000256" key="16">
    <source>
        <dbReference type="PIRSR" id="PIRSR602401-1"/>
    </source>
</evidence>
<accession>A0AAY4EMQ1</accession>
<sequence length="539" mass="60729">MADKLFSPCGHTVKAVRLDQTVMELLATGPRNGTDAGSESVSGATATLMAVLCLLLAILNRSEKSSVPGPSFCFGLGPILSYSRFIWSGIGTACNYYNAKYGDVVRVWIDGQETLILSRCSAVYHVLKHAQYTSRFGSKQGLQCIGMDERGIIFNSNMTIWKKVRAFFAKALTGPGLQRTMEICMSSTSRHLEQLHDLSDAHGRVDVLNLLRCIVVDISNRLFLGVPFNEKELLQKIHNYFETWQTVLIKPDIYFKLEWIHNKHRSAAQELQDAIEGLIEEKRALILQTEKLDNIDFTTDLIFAQNHGDLTAENVRQCVLEMVIAAPDTLSISLFFMLLLLKQHPECVLTVLWTCLVSTSVDRELQHADLHKLPVLESFINESLRFHPVVDFTMRKAMADDIIEGYKVSKGTNIILNMGRMHRSDFFLKPNEFSLENFEKNVSVWPYMPFTLLQVPNQYFQPFGSGPRSCVGKHIAMVMMKSILVTLLSRYSVCPQPDCSLNSIPQTNNLSQQPVEEDGGALRVKFIPRKKSRSDPGKT</sequence>
<dbReference type="GeneTree" id="ENSGT00840000129915"/>
<evidence type="ECO:0000256" key="14">
    <source>
        <dbReference type="ARBA" id="ARBA00047938"/>
    </source>
</evidence>
<dbReference type="GO" id="GO:0020037">
    <property type="term" value="F:heme binding"/>
    <property type="evidence" value="ECO:0007669"/>
    <property type="project" value="InterPro"/>
</dbReference>
<protein>
    <recommendedName>
        <fullName evidence="11">aromatase</fullName>
        <ecNumber evidence="11">1.14.14.14</ecNumber>
    </recommendedName>
    <alternativeName>
        <fullName evidence="13">Cytochrome P-450AROM</fullName>
    </alternativeName>
    <alternativeName>
        <fullName evidence="12">Estrogen synthase</fullName>
    </alternativeName>
</protein>
<dbReference type="EC" id="1.14.14.14" evidence="11"/>
<dbReference type="PRINTS" id="PR00385">
    <property type="entry name" value="P450"/>
</dbReference>
<evidence type="ECO:0000256" key="1">
    <source>
        <dbReference type="ARBA" id="ARBA00001971"/>
    </source>
</evidence>
<evidence type="ECO:0000256" key="5">
    <source>
        <dbReference type="ARBA" id="ARBA00022723"/>
    </source>
</evidence>
<evidence type="ECO:0000256" key="8">
    <source>
        <dbReference type="ARBA" id="ARBA00023033"/>
    </source>
</evidence>
<evidence type="ECO:0000256" key="4">
    <source>
        <dbReference type="ARBA" id="ARBA00022617"/>
    </source>
</evidence>
<dbReference type="SUPFAM" id="SSF48264">
    <property type="entry name" value="Cytochrome P450"/>
    <property type="match status" value="1"/>
</dbReference>
<comment type="function">
    <text evidence="10">Catalyzes the formation of aromatic C18 estrogens from C19 androgens.</text>
</comment>
<evidence type="ECO:0000256" key="9">
    <source>
        <dbReference type="ARBA" id="ARBA00023136"/>
    </source>
</evidence>
<dbReference type="PRINTS" id="PR00463">
    <property type="entry name" value="EP450I"/>
</dbReference>
<evidence type="ECO:0000256" key="19">
    <source>
        <dbReference type="SAM" id="MobiDB-lite"/>
    </source>
</evidence>
<proteinExistence type="inferred from homology"/>
<comment type="catalytic activity">
    <reaction evidence="14">
        <text>testosterone + 3 reduced [NADPH--hemoprotein reductase] + 3 O2 = 17beta-estradiol + formate + 3 oxidized [NADPH--hemoprotein reductase] + 4 H2O + 4 H(+)</text>
        <dbReference type="Rhea" id="RHEA:38191"/>
        <dbReference type="Rhea" id="RHEA-COMP:11964"/>
        <dbReference type="Rhea" id="RHEA-COMP:11965"/>
        <dbReference type="ChEBI" id="CHEBI:15377"/>
        <dbReference type="ChEBI" id="CHEBI:15378"/>
        <dbReference type="ChEBI" id="CHEBI:15379"/>
        <dbReference type="ChEBI" id="CHEBI:15740"/>
        <dbReference type="ChEBI" id="CHEBI:16469"/>
        <dbReference type="ChEBI" id="CHEBI:17347"/>
        <dbReference type="ChEBI" id="CHEBI:57618"/>
        <dbReference type="ChEBI" id="CHEBI:58210"/>
        <dbReference type="EC" id="1.14.14.14"/>
    </reaction>
</comment>
<dbReference type="GO" id="GO:0005506">
    <property type="term" value="F:iron ion binding"/>
    <property type="evidence" value="ECO:0007669"/>
    <property type="project" value="InterPro"/>
</dbReference>
<evidence type="ECO:0000256" key="6">
    <source>
        <dbReference type="ARBA" id="ARBA00023002"/>
    </source>
</evidence>
<reference evidence="20" key="3">
    <citation type="submission" date="2025-09" db="UniProtKB">
        <authorList>
            <consortium name="Ensembl"/>
        </authorList>
    </citation>
    <scope>IDENTIFICATION</scope>
</reference>
<comment type="similarity">
    <text evidence="3 17">Belongs to the cytochrome P450 family.</text>
</comment>
<dbReference type="InterPro" id="IPR050196">
    <property type="entry name" value="Cytochrome_P450_Monoox"/>
</dbReference>
<evidence type="ECO:0000256" key="2">
    <source>
        <dbReference type="ARBA" id="ARBA00004170"/>
    </source>
</evidence>
<evidence type="ECO:0000256" key="15">
    <source>
        <dbReference type="ARBA" id="ARBA00048642"/>
    </source>
</evidence>
<keyword evidence="4 16" id="KW-0349">Heme</keyword>
<comment type="cofactor">
    <cofactor evidence="1 16">
        <name>heme</name>
        <dbReference type="ChEBI" id="CHEBI:30413"/>
    </cofactor>
</comment>
<keyword evidence="18" id="KW-0175">Coiled coil</keyword>
<feature type="binding site" description="axial binding residue" evidence="16">
    <location>
        <position position="470"/>
    </location>
    <ligand>
        <name>heme</name>
        <dbReference type="ChEBI" id="CHEBI:30413"/>
    </ligand>
    <ligandPart>
        <name>Fe</name>
        <dbReference type="ChEBI" id="CHEBI:18248"/>
    </ligandPart>
</feature>
<evidence type="ECO:0000256" key="11">
    <source>
        <dbReference type="ARBA" id="ARBA00038885"/>
    </source>
</evidence>
<dbReference type="GO" id="GO:0032355">
    <property type="term" value="P:response to estradiol"/>
    <property type="evidence" value="ECO:0007669"/>
    <property type="project" value="TreeGrafter"/>
</dbReference>
<evidence type="ECO:0000256" key="7">
    <source>
        <dbReference type="ARBA" id="ARBA00023004"/>
    </source>
</evidence>
<keyword evidence="8 17" id="KW-0503">Monooxygenase</keyword>
<dbReference type="GO" id="GO:0008585">
    <property type="term" value="P:female gonad development"/>
    <property type="evidence" value="ECO:0007669"/>
    <property type="project" value="TreeGrafter"/>
</dbReference>
<keyword evidence="5 16" id="KW-0479">Metal-binding</keyword>
<evidence type="ECO:0000256" key="3">
    <source>
        <dbReference type="ARBA" id="ARBA00010617"/>
    </source>
</evidence>
<dbReference type="InterPro" id="IPR017972">
    <property type="entry name" value="Cyt_P450_CS"/>
</dbReference>
<dbReference type="PROSITE" id="PS00086">
    <property type="entry name" value="CYTOCHROME_P450"/>
    <property type="match status" value="1"/>
</dbReference>
<dbReference type="PANTHER" id="PTHR24291">
    <property type="entry name" value="CYTOCHROME P450 FAMILY 4"/>
    <property type="match status" value="1"/>
</dbReference>
<dbReference type="InterPro" id="IPR001128">
    <property type="entry name" value="Cyt_P450"/>
</dbReference>
<dbReference type="AlphaFoldDB" id="A0AAY4EMQ1"/>
<feature type="region of interest" description="Disordered" evidence="19">
    <location>
        <begin position="503"/>
        <end position="539"/>
    </location>
</feature>
<dbReference type="Gene3D" id="1.10.630.10">
    <property type="entry name" value="Cytochrome P450"/>
    <property type="match status" value="1"/>
</dbReference>
<evidence type="ECO:0000256" key="17">
    <source>
        <dbReference type="RuleBase" id="RU000461"/>
    </source>
</evidence>
<keyword evidence="7 16" id="KW-0408">Iron</keyword>
<dbReference type="PANTHER" id="PTHR24291:SF204">
    <property type="entry name" value="AROMATASE"/>
    <property type="match status" value="1"/>
</dbReference>
<comment type="catalytic activity">
    <reaction evidence="15">
        <text>androst-4-ene-3,17-dione + 3 reduced [NADPH--hemoprotein reductase] + 3 O2 = estrone + formate + 3 oxidized [NADPH--hemoprotein reductase] + 4 H2O + 4 H(+)</text>
        <dbReference type="Rhea" id="RHEA:38195"/>
        <dbReference type="Rhea" id="RHEA-COMP:11964"/>
        <dbReference type="Rhea" id="RHEA-COMP:11965"/>
        <dbReference type="ChEBI" id="CHEBI:15377"/>
        <dbReference type="ChEBI" id="CHEBI:15378"/>
        <dbReference type="ChEBI" id="CHEBI:15379"/>
        <dbReference type="ChEBI" id="CHEBI:15740"/>
        <dbReference type="ChEBI" id="CHEBI:16422"/>
        <dbReference type="ChEBI" id="CHEBI:17263"/>
        <dbReference type="ChEBI" id="CHEBI:57618"/>
        <dbReference type="ChEBI" id="CHEBI:58210"/>
        <dbReference type="EC" id="1.14.14.14"/>
    </reaction>
</comment>
<keyword evidence="9" id="KW-0472">Membrane</keyword>
<dbReference type="Proteomes" id="UP000694580">
    <property type="component" value="Chromosome 16"/>
</dbReference>
<organism evidence="20 21">
    <name type="scientific">Denticeps clupeoides</name>
    <name type="common">denticle herring</name>
    <dbReference type="NCBI Taxonomy" id="299321"/>
    <lineage>
        <taxon>Eukaryota</taxon>
        <taxon>Metazoa</taxon>
        <taxon>Chordata</taxon>
        <taxon>Craniata</taxon>
        <taxon>Vertebrata</taxon>
        <taxon>Euteleostomi</taxon>
        <taxon>Actinopterygii</taxon>
        <taxon>Neopterygii</taxon>
        <taxon>Teleostei</taxon>
        <taxon>Clupei</taxon>
        <taxon>Clupeiformes</taxon>
        <taxon>Denticipitoidei</taxon>
        <taxon>Denticipitidae</taxon>
        <taxon>Denticeps</taxon>
    </lineage>
</organism>
<dbReference type="FunFam" id="1.10.630.10:FF:000032">
    <property type="entry name" value="Cytochrome P450 aromatase"/>
    <property type="match status" value="1"/>
</dbReference>
<gene>
    <name evidence="20" type="primary">LOC114766358</name>
</gene>
<dbReference type="CDD" id="cd20616">
    <property type="entry name" value="CYP19A1"/>
    <property type="match status" value="1"/>
</dbReference>
<feature type="compositionally biased region" description="Polar residues" evidence="19">
    <location>
        <begin position="503"/>
        <end position="514"/>
    </location>
</feature>
<evidence type="ECO:0000256" key="18">
    <source>
        <dbReference type="SAM" id="Coils"/>
    </source>
</evidence>
<feature type="coiled-coil region" evidence="18">
    <location>
        <begin position="261"/>
        <end position="288"/>
    </location>
</feature>
<evidence type="ECO:0000256" key="13">
    <source>
        <dbReference type="ARBA" id="ARBA00043174"/>
    </source>
</evidence>
<dbReference type="GO" id="GO:0070330">
    <property type="term" value="F:aromatase activity"/>
    <property type="evidence" value="ECO:0007669"/>
    <property type="project" value="UniProtKB-EC"/>
</dbReference>
<evidence type="ECO:0000313" key="21">
    <source>
        <dbReference type="Proteomes" id="UP000694580"/>
    </source>
</evidence>
<dbReference type="InterPro" id="IPR002401">
    <property type="entry name" value="Cyt_P450_E_grp-I"/>
</dbReference>
<dbReference type="Pfam" id="PF00067">
    <property type="entry name" value="p450"/>
    <property type="match status" value="1"/>
</dbReference>
<dbReference type="Ensembl" id="ENSDCDT00010069151.1">
    <property type="protein sequence ID" value="ENSDCDP00010058451.1"/>
    <property type="gene ID" value="ENSDCDG00010032512.1"/>
</dbReference>
<evidence type="ECO:0000313" key="20">
    <source>
        <dbReference type="Ensembl" id="ENSDCDP00010058451.1"/>
    </source>
</evidence>
<keyword evidence="21" id="KW-1185">Reference proteome</keyword>
<evidence type="ECO:0000256" key="12">
    <source>
        <dbReference type="ARBA" id="ARBA00042499"/>
    </source>
</evidence>
<evidence type="ECO:0000256" key="10">
    <source>
        <dbReference type="ARBA" id="ARBA00037202"/>
    </source>
</evidence>
<dbReference type="GO" id="GO:0016020">
    <property type="term" value="C:membrane"/>
    <property type="evidence" value="ECO:0007669"/>
    <property type="project" value="UniProtKB-SubCell"/>
</dbReference>
<reference evidence="20" key="2">
    <citation type="submission" date="2025-08" db="UniProtKB">
        <authorList>
            <consortium name="Ensembl"/>
        </authorList>
    </citation>
    <scope>IDENTIFICATION</scope>
</reference>
<reference evidence="20 21" key="1">
    <citation type="submission" date="2020-06" db="EMBL/GenBank/DDBJ databases">
        <authorList>
            <consortium name="Wellcome Sanger Institute Data Sharing"/>
        </authorList>
    </citation>
    <scope>NUCLEOTIDE SEQUENCE [LARGE SCALE GENOMIC DNA]</scope>
</reference>
<name>A0AAY4EMQ1_9TELE</name>
<dbReference type="InterPro" id="IPR036396">
    <property type="entry name" value="Cyt_P450_sf"/>
</dbReference>
<keyword evidence="6 17" id="KW-0560">Oxidoreductase</keyword>
<dbReference type="GO" id="GO:0005783">
    <property type="term" value="C:endoplasmic reticulum"/>
    <property type="evidence" value="ECO:0007669"/>
    <property type="project" value="TreeGrafter"/>
</dbReference>
<comment type="subcellular location">
    <subcellularLocation>
        <location evidence="2">Membrane</location>
        <topology evidence="2">Peripheral membrane protein</topology>
    </subcellularLocation>
</comment>